<dbReference type="RefSeq" id="WP_235028287.1">
    <property type="nucleotide sequence ID" value="NZ_FCON02000020.1"/>
</dbReference>
<dbReference type="EMBL" id="FCON02000020">
    <property type="protein sequence ID" value="SAL48740.1"/>
    <property type="molecule type" value="Genomic_DNA"/>
</dbReference>
<organism evidence="2 3">
    <name type="scientific">Caballeronia choica</name>
    <dbReference type="NCBI Taxonomy" id="326476"/>
    <lineage>
        <taxon>Bacteria</taxon>
        <taxon>Pseudomonadati</taxon>
        <taxon>Pseudomonadota</taxon>
        <taxon>Betaproteobacteria</taxon>
        <taxon>Burkholderiales</taxon>
        <taxon>Burkholderiaceae</taxon>
        <taxon>Caballeronia</taxon>
    </lineage>
</organism>
<gene>
    <name evidence="2" type="ORF">AWB68_02398</name>
</gene>
<proteinExistence type="predicted"/>
<comment type="caution">
    <text evidence="2">The sequence shown here is derived from an EMBL/GenBank/DDBJ whole genome shotgun (WGS) entry which is preliminary data.</text>
</comment>
<name>A0A158HYE2_9BURK</name>
<dbReference type="AlphaFoldDB" id="A0A158HYE2"/>
<sequence>MSPGTTHGAIRNTPNGINAKLDISLSVRTVGAVTQSKESTASHGSRRRSAPLLGFLQRISLDAGLNQWAGVASRNRATCNARILALLGDGKMNGRPVQDVVDIMRRYEETAQATLKAEFEGFLTRIKTTPEATERGVAIAGFKSLEPSKYGFVIKIRQTFETFFASKQEIEAASKSFRYAWSVIGSTYARHHETHLQLRSHRKGEVLPRLRGRGKRKAEEACRARSKARRET</sequence>
<accession>A0A158HYE2</accession>
<protein>
    <submittedName>
        <fullName evidence="2">Uncharacterized protein</fullName>
    </submittedName>
</protein>
<evidence type="ECO:0000313" key="2">
    <source>
        <dbReference type="EMBL" id="SAL48740.1"/>
    </source>
</evidence>
<feature type="region of interest" description="Disordered" evidence="1">
    <location>
        <begin position="211"/>
        <end position="232"/>
    </location>
</feature>
<keyword evidence="3" id="KW-1185">Reference proteome</keyword>
<dbReference type="Proteomes" id="UP000054770">
    <property type="component" value="Unassembled WGS sequence"/>
</dbReference>
<evidence type="ECO:0000313" key="3">
    <source>
        <dbReference type="Proteomes" id="UP000054770"/>
    </source>
</evidence>
<evidence type="ECO:0000256" key="1">
    <source>
        <dbReference type="SAM" id="MobiDB-lite"/>
    </source>
</evidence>
<feature type="compositionally biased region" description="Basic and acidic residues" evidence="1">
    <location>
        <begin position="217"/>
        <end position="232"/>
    </location>
</feature>
<reference evidence="2" key="1">
    <citation type="submission" date="2016-01" db="EMBL/GenBank/DDBJ databases">
        <authorList>
            <person name="Peeters C."/>
        </authorList>
    </citation>
    <scope>NUCLEOTIDE SEQUENCE [LARGE SCALE GENOMIC DNA]</scope>
    <source>
        <strain evidence="2">LMG 22940</strain>
    </source>
</reference>